<dbReference type="InterPro" id="IPR000195">
    <property type="entry name" value="Rab-GAP-TBC_dom"/>
</dbReference>
<dbReference type="Pfam" id="PF00566">
    <property type="entry name" value="RabGAP-TBC"/>
    <property type="match status" value="1"/>
</dbReference>
<keyword evidence="6" id="KW-1185">Reference proteome</keyword>
<dbReference type="GO" id="GO:0005829">
    <property type="term" value="C:cytosol"/>
    <property type="evidence" value="ECO:0007669"/>
    <property type="project" value="GOC"/>
</dbReference>
<reference evidence="5" key="1">
    <citation type="submission" date="2022-03" db="EMBL/GenBank/DDBJ databases">
        <authorList>
            <person name="Martin C."/>
        </authorList>
    </citation>
    <scope>NUCLEOTIDE SEQUENCE</scope>
</reference>
<evidence type="ECO:0000256" key="2">
    <source>
        <dbReference type="ARBA" id="ARBA00014207"/>
    </source>
</evidence>
<protein>
    <recommendedName>
        <fullName evidence="2">TBC1 domain family member 23</fullName>
    </recommendedName>
</protein>
<dbReference type="InterPro" id="IPR045799">
    <property type="entry name" value="TBC1D23_C"/>
</dbReference>
<dbReference type="Gene3D" id="1.10.472.80">
    <property type="entry name" value="Ypt/Rab-GAP domain of gyp1p, domain 3"/>
    <property type="match status" value="1"/>
</dbReference>
<dbReference type="SUPFAM" id="SSF47923">
    <property type="entry name" value="Ypt/Rab-GAP domain of gyp1p"/>
    <property type="match status" value="2"/>
</dbReference>
<evidence type="ECO:0000313" key="6">
    <source>
        <dbReference type="Proteomes" id="UP000749559"/>
    </source>
</evidence>
<dbReference type="Gene3D" id="3.40.250.10">
    <property type="entry name" value="Rhodanese-like domain"/>
    <property type="match status" value="1"/>
</dbReference>
<dbReference type="GO" id="GO:0005802">
    <property type="term" value="C:trans-Golgi network"/>
    <property type="evidence" value="ECO:0007669"/>
    <property type="project" value="TreeGrafter"/>
</dbReference>
<organism evidence="5 6">
    <name type="scientific">Owenia fusiformis</name>
    <name type="common">Polychaete worm</name>
    <dbReference type="NCBI Taxonomy" id="6347"/>
    <lineage>
        <taxon>Eukaryota</taxon>
        <taxon>Metazoa</taxon>
        <taxon>Spiralia</taxon>
        <taxon>Lophotrochozoa</taxon>
        <taxon>Annelida</taxon>
        <taxon>Polychaeta</taxon>
        <taxon>Sedentaria</taxon>
        <taxon>Canalipalpata</taxon>
        <taxon>Sabellida</taxon>
        <taxon>Oweniida</taxon>
        <taxon>Oweniidae</taxon>
        <taxon>Owenia</taxon>
    </lineage>
</organism>
<sequence>MEDENDTSWIPELETALLEGCDFGRVKSICNGRLFPDHLRQEIWQICLGVVGKGDSLSEFDGLYDMSEQGQVREDCQSLVDRIGNEEEEKVAIVSDLETILTLYCKSRGAKYGSKNGWLEILQPMLALKLSRSDLYNCFYAILTRFIPRECHKNGKPFHLFRLLLLYHDPELCSFLDTKRITPDLYALSWFQTLFASTCDLEVTHKMWDVYLLHSDPFLMFFLALVLVVNAKEQVMAMEDDSKQQIIETLRAVPAALESEDIEDFCSLAQYYSSKTPQSFRRDYQGPLFGLSIKAQKDDDPAQDQVSQALCLPVSVAELLQSNTNQGSDGVRYFVVDCRPAEQYNSGHLPTAFHLDANLMLQNPTEFGTAVQALCTTQKQAIAAGSVAGGEHLCFMGSGREEEDQYVNMVVANFLQKNSQYVSVARGGYSALHHALREQLSQGLLDHHAKTCIMCNPETALASGGNETDTSEDFHPLEKVLSDLKMQGDSFFDKMSSVVKTKGATMKEKMVKYIKNEHNIQAERHVSNRDVGKPYRGSASVFSIGDDEDDEVNAASSDEEAREVVNIDTWLNKPDVTHAFDCQEVQENGYLWKSHLLVTKTHMFILREIPNKKGMAWIKARRALGSIVKITSKKRHPELITFKYGTNEDDGLHITSIDRFLIRKAGEATKVIKTQIMKVLDALES</sequence>
<evidence type="ECO:0000256" key="3">
    <source>
        <dbReference type="ARBA" id="ARBA00022473"/>
    </source>
</evidence>
<evidence type="ECO:0000256" key="4">
    <source>
        <dbReference type="ARBA" id="ARBA00023034"/>
    </source>
</evidence>
<dbReference type="InterPro" id="IPR035969">
    <property type="entry name" value="Rab-GAP_TBC_sf"/>
</dbReference>
<dbReference type="InterPro" id="IPR039755">
    <property type="entry name" value="TBC1D23"/>
</dbReference>
<name>A0A8J1XT08_OWEFU</name>
<evidence type="ECO:0000256" key="1">
    <source>
        <dbReference type="ARBA" id="ARBA00004601"/>
    </source>
</evidence>
<keyword evidence="4" id="KW-0333">Golgi apparatus</keyword>
<dbReference type="Proteomes" id="UP000749559">
    <property type="component" value="Unassembled WGS sequence"/>
</dbReference>
<dbReference type="OrthoDB" id="73307at2759"/>
<dbReference type="SUPFAM" id="SSF52821">
    <property type="entry name" value="Rhodanese/Cell cycle control phosphatase"/>
    <property type="match status" value="1"/>
</dbReference>
<dbReference type="InterPro" id="IPR036873">
    <property type="entry name" value="Rhodanese-like_dom_sf"/>
</dbReference>
<dbReference type="Pfam" id="PF00581">
    <property type="entry name" value="Rhodanese"/>
    <property type="match status" value="1"/>
</dbReference>
<dbReference type="GO" id="GO:0042147">
    <property type="term" value="P:retrograde transport, endosome to Golgi"/>
    <property type="evidence" value="ECO:0007669"/>
    <property type="project" value="InterPro"/>
</dbReference>
<dbReference type="FunFam" id="1.10.472.80:FF:000017">
    <property type="entry name" value="TBC1 domain family member 23"/>
    <property type="match status" value="1"/>
</dbReference>
<dbReference type="EMBL" id="CAIIXF020000010">
    <property type="protein sequence ID" value="CAH1795913.1"/>
    <property type="molecule type" value="Genomic_DNA"/>
</dbReference>
<dbReference type="PANTHER" id="PTHR13297">
    <property type="entry name" value="TBC1 DOMAIN FAMILY MEMBER 23-RELATED"/>
    <property type="match status" value="1"/>
</dbReference>
<dbReference type="Pfam" id="PF19430">
    <property type="entry name" value="TBC1D23_C"/>
    <property type="match status" value="1"/>
</dbReference>
<comment type="subcellular location">
    <subcellularLocation>
        <location evidence="1">Golgi apparatus</location>
        <location evidence="1">trans-Golgi network</location>
    </subcellularLocation>
</comment>
<dbReference type="PROSITE" id="PS50206">
    <property type="entry name" value="RHODANESE_3"/>
    <property type="match status" value="1"/>
</dbReference>
<dbReference type="SMART" id="SM00164">
    <property type="entry name" value="TBC"/>
    <property type="match status" value="1"/>
</dbReference>
<evidence type="ECO:0000313" key="5">
    <source>
        <dbReference type="EMBL" id="CAH1795913.1"/>
    </source>
</evidence>
<dbReference type="PANTHER" id="PTHR13297:SF5">
    <property type="entry name" value="TBC1 DOMAIN FAMILY MEMBER 23"/>
    <property type="match status" value="1"/>
</dbReference>
<dbReference type="CDD" id="cd20788">
    <property type="entry name" value="TBC1D23_C-like"/>
    <property type="match status" value="1"/>
</dbReference>
<comment type="caution">
    <text evidence="5">The sequence shown here is derived from an EMBL/GenBank/DDBJ whole genome shotgun (WGS) entry which is preliminary data.</text>
</comment>
<dbReference type="InterPro" id="IPR001763">
    <property type="entry name" value="Rhodanese-like_dom"/>
</dbReference>
<dbReference type="PROSITE" id="PS50086">
    <property type="entry name" value="TBC_RABGAP"/>
    <property type="match status" value="1"/>
</dbReference>
<dbReference type="AlphaFoldDB" id="A0A8J1XT08"/>
<keyword evidence="3" id="KW-0217">Developmental protein</keyword>
<proteinExistence type="predicted"/>
<accession>A0A8J1XT08</accession>
<dbReference type="GO" id="GO:0099041">
    <property type="term" value="P:vesicle tethering to Golgi"/>
    <property type="evidence" value="ECO:0007669"/>
    <property type="project" value="TreeGrafter"/>
</dbReference>
<gene>
    <name evidence="5" type="ORF">OFUS_LOCUS20380</name>
</gene>